<dbReference type="RefSeq" id="WP_008689631.1">
    <property type="nucleotide sequence ID" value="NZ_ANOG01000001.1"/>
</dbReference>
<dbReference type="PROSITE" id="PS51186">
    <property type="entry name" value="GNAT"/>
    <property type="match status" value="1"/>
</dbReference>
<dbReference type="GO" id="GO:0016747">
    <property type="term" value="F:acyltransferase activity, transferring groups other than amino-acyl groups"/>
    <property type="evidence" value="ECO:0007669"/>
    <property type="project" value="InterPro"/>
</dbReference>
<dbReference type="Gene3D" id="3.40.630.30">
    <property type="match status" value="1"/>
</dbReference>
<protein>
    <submittedName>
        <fullName evidence="2">Acetyltransferase, GNAT family</fullName>
    </submittedName>
</protein>
<dbReference type="EMBL" id="ANOG01000001">
    <property type="protein sequence ID" value="EMI23065.1"/>
    <property type="molecule type" value="Genomic_DNA"/>
</dbReference>
<name>M5RUT7_9BACT</name>
<reference evidence="2 3" key="1">
    <citation type="journal article" date="2013" name="Mar. Genomics">
        <title>Expression of sulfatases in Rhodopirellula baltica and the diversity of sulfatases in the genus Rhodopirellula.</title>
        <authorList>
            <person name="Wegner C.E."/>
            <person name="Richter-Heitmann T."/>
            <person name="Klindworth A."/>
            <person name="Klockow C."/>
            <person name="Richter M."/>
            <person name="Achstetter T."/>
            <person name="Glockner F.O."/>
            <person name="Harder J."/>
        </authorList>
    </citation>
    <scope>NUCLEOTIDE SEQUENCE [LARGE SCALE GENOMIC DNA]</scope>
    <source>
        <strain evidence="2 3">SM1</strain>
    </source>
</reference>
<accession>M5RUT7</accession>
<keyword evidence="3" id="KW-1185">Reference proteome</keyword>
<dbReference type="Pfam" id="PF00583">
    <property type="entry name" value="Acetyltransf_1"/>
    <property type="match status" value="1"/>
</dbReference>
<dbReference type="AlphaFoldDB" id="M5RUT7"/>
<sequence>MKWAQSENYRQLVLDVANPNIPAIRLYESCGFVPTGKTGTLPPPRQHILENEMAMIFN</sequence>
<gene>
    <name evidence="2" type="ORF">RMSM_00001</name>
</gene>
<comment type="caution">
    <text evidence="2">The sequence shown here is derived from an EMBL/GenBank/DDBJ whole genome shotgun (WGS) entry which is preliminary data.</text>
</comment>
<dbReference type="SUPFAM" id="SSF55729">
    <property type="entry name" value="Acyl-CoA N-acyltransferases (Nat)"/>
    <property type="match status" value="1"/>
</dbReference>
<evidence type="ECO:0000313" key="3">
    <source>
        <dbReference type="Proteomes" id="UP000011991"/>
    </source>
</evidence>
<proteinExistence type="predicted"/>
<evidence type="ECO:0000313" key="2">
    <source>
        <dbReference type="EMBL" id="EMI23065.1"/>
    </source>
</evidence>
<feature type="domain" description="N-acetyltransferase" evidence="1">
    <location>
        <begin position="1"/>
        <end position="58"/>
    </location>
</feature>
<dbReference type="Proteomes" id="UP000011991">
    <property type="component" value="Unassembled WGS sequence"/>
</dbReference>
<organism evidence="2 3">
    <name type="scientific">Rhodopirellula maiorica SM1</name>
    <dbReference type="NCBI Taxonomy" id="1265738"/>
    <lineage>
        <taxon>Bacteria</taxon>
        <taxon>Pseudomonadati</taxon>
        <taxon>Planctomycetota</taxon>
        <taxon>Planctomycetia</taxon>
        <taxon>Pirellulales</taxon>
        <taxon>Pirellulaceae</taxon>
        <taxon>Novipirellula</taxon>
    </lineage>
</organism>
<dbReference type="InterPro" id="IPR000182">
    <property type="entry name" value="GNAT_dom"/>
</dbReference>
<evidence type="ECO:0000259" key="1">
    <source>
        <dbReference type="PROSITE" id="PS51186"/>
    </source>
</evidence>
<dbReference type="InterPro" id="IPR016181">
    <property type="entry name" value="Acyl_CoA_acyltransferase"/>
</dbReference>
<keyword evidence="2" id="KW-0808">Transferase</keyword>